<dbReference type="Pfam" id="PF14291">
    <property type="entry name" value="DUF4371"/>
    <property type="match status" value="1"/>
</dbReference>
<protein>
    <recommendedName>
        <fullName evidence="1">DUF4371 domain-containing protein</fullName>
    </recommendedName>
</protein>
<reference evidence="2 3" key="1">
    <citation type="submission" date="2019-03" db="EMBL/GenBank/DDBJ databases">
        <title>Single cell metagenomics reveals metabolic interactions within the superorganism composed of flagellate Streblomastix strix and complex community of Bacteroidetes bacteria on its surface.</title>
        <authorList>
            <person name="Treitli S.C."/>
            <person name="Kolisko M."/>
            <person name="Husnik F."/>
            <person name="Keeling P."/>
            <person name="Hampl V."/>
        </authorList>
    </citation>
    <scope>NUCLEOTIDE SEQUENCE [LARGE SCALE GENOMIC DNA]</scope>
    <source>
        <strain evidence="2">ST1C</strain>
    </source>
</reference>
<sequence length="324" mass="37509">MVTINQQLIGDDIIKGTNRSYTIHESENIKLQKKQFDESWLNYLEFKTQFELGPNRGCFCKIFQKHLEYKYHEKEPIMTEEAFPRQQKDLRNHLTNSIIHERAKEAEESKKIDEILRTVNLNDDQVKLAAELQVKIIYCAAKYAVEKYNIESLKQMIISLGGHKLLQDSHHASSTSIAEFLEVMSDYFTSQIVQQMHKAGLWAACYDESTDVSTQNQFITFVRYVDSNGVIQNKFMVIRSLGEKERKTLNLLDKFKSMAKEKQLDLLKLCGFSFDGAAIMMCVELGMSTLLKQELISLIIIYCHAFRFALSAQDAIKLTQFFIL</sequence>
<feature type="domain" description="DUF4371" evidence="1">
    <location>
        <begin position="179"/>
        <end position="280"/>
    </location>
</feature>
<dbReference type="PANTHER" id="PTHR46880:SF5">
    <property type="entry name" value="DUF4371 DOMAIN-CONTAINING PROTEIN"/>
    <property type="match status" value="1"/>
</dbReference>
<dbReference type="OrthoDB" id="777156at2759"/>
<evidence type="ECO:0000313" key="2">
    <source>
        <dbReference type="EMBL" id="KAA6395530.1"/>
    </source>
</evidence>
<dbReference type="Proteomes" id="UP000324800">
    <property type="component" value="Unassembled WGS sequence"/>
</dbReference>
<dbReference type="EMBL" id="SNRW01001658">
    <property type="protein sequence ID" value="KAA6395530.1"/>
    <property type="molecule type" value="Genomic_DNA"/>
</dbReference>
<dbReference type="PANTHER" id="PTHR46880">
    <property type="entry name" value="RAS-ASSOCIATING DOMAIN-CONTAINING PROTEIN"/>
    <property type="match status" value="1"/>
</dbReference>
<evidence type="ECO:0000313" key="3">
    <source>
        <dbReference type="Proteomes" id="UP000324800"/>
    </source>
</evidence>
<accession>A0A5J4WKR6</accession>
<evidence type="ECO:0000259" key="1">
    <source>
        <dbReference type="Pfam" id="PF14291"/>
    </source>
</evidence>
<proteinExistence type="predicted"/>
<dbReference type="AlphaFoldDB" id="A0A5J4WKR6"/>
<comment type="caution">
    <text evidence="2">The sequence shown here is derived from an EMBL/GenBank/DDBJ whole genome shotgun (WGS) entry which is preliminary data.</text>
</comment>
<dbReference type="InterPro" id="IPR025398">
    <property type="entry name" value="DUF4371"/>
</dbReference>
<name>A0A5J4WKR6_9EUKA</name>
<gene>
    <name evidence="2" type="ORF">EZS28_008943</name>
</gene>
<organism evidence="2 3">
    <name type="scientific">Streblomastix strix</name>
    <dbReference type="NCBI Taxonomy" id="222440"/>
    <lineage>
        <taxon>Eukaryota</taxon>
        <taxon>Metamonada</taxon>
        <taxon>Preaxostyla</taxon>
        <taxon>Oxymonadida</taxon>
        <taxon>Streblomastigidae</taxon>
        <taxon>Streblomastix</taxon>
    </lineage>
</organism>